<sequence length="978" mass="109760">MDVHSYATSNGGTGAKFKGYTTLIAGVASVIATVVSVLSIWLQAKNYRKPLLQRYVVRILLMVPIYSIASWTSMVSLTAAQFVDPFRDIYEAFTIYTFFQLLINYLGGERSLIVMTHGRAPVQHLWPMDHVLPKVDISDPYTFLSIKRGILQYAWLKPILSIAAIVMKATGTYQEGYIAASSGYFWSGIIYNISVSLSLYSLGLFWVCMHKDLKPFRPVPKFLSIKLIIFASYWQGFFLSILVWLGAIPDDVQGYTRDNLAAAIQDFLICLEMPIFAVVHWYAFSWYDFADNSILSARMPLTRALRDAFGPKDLIEDSKETFKGDKYGYRTFDSGDKVMAHADSSSRFARLDAGMRYERGGKAKYWLPKPGASSSSPLLDNGEGGSSNQDSQRDGSMGTFDEPEIDPDEERMYDQARQLEYGDWNYPVITANEPLRDRYGSSFSSRAGYSPAPRLSTPQRRAPASPAKPSSPKTNVSAQEPPFVAVKKKKKSRKVVVQHPEPEAAALLADTEARRVKCDEARPVCRRCAGSHMACRGYELPPPGADGIHAAVSGVDISMVRRQNQPKPVVAAEIEPPSWDYLEGIRYYFEVVRPGRVSSTETKFNDPPFHLPGYNRTSFLGQIICDQLSKASKSRGKLLKAGEDPAFEPSWNRYSRNMVDAINMVNQKIRDEALYPDEAPAFMAIRHLLVLDLYLRRVLWRAHLRGVIAYIQHRGGIGEVLKMKNAPLYLNFAVENIIHANTTSPAKQQLEGLEDFTDEQLKASLSNSCFAPCPLELYPLIVHITRLRVAVANNRQAPRTSLALQVQDMFNATWHFDPDEWAESESWRGEVDVGRVMGRVFPKTIRLYGILTLPRPALVAWGASLADIRTAYEPLPGQSAFESLRARHRGEVLALIRKHWHVLQYKTSLVWPLLVAGVAAVDGAAEDREFIEDCLEAILAMPITACSFITVVDKLRAFWRSGKSEWEDCWDEPTVGSA</sequence>
<evidence type="ECO:0000259" key="8">
    <source>
        <dbReference type="Pfam" id="PF00172"/>
    </source>
</evidence>
<feature type="transmembrane region" description="Helical" evidence="7">
    <location>
        <begin position="55"/>
        <end position="83"/>
    </location>
</feature>
<dbReference type="eggNOG" id="KOG2641">
    <property type="taxonomic scope" value="Eukaryota"/>
</dbReference>
<keyword evidence="3 7" id="KW-1133">Transmembrane helix</keyword>
<feature type="transmembrane region" description="Helical" evidence="7">
    <location>
        <begin position="89"/>
        <end position="107"/>
    </location>
</feature>
<proteinExistence type="predicted"/>
<organism evidence="9 10">
    <name type="scientific">Cordyceps militaris (strain CM01)</name>
    <name type="common">Caterpillar fungus</name>
    <dbReference type="NCBI Taxonomy" id="983644"/>
    <lineage>
        <taxon>Eukaryota</taxon>
        <taxon>Fungi</taxon>
        <taxon>Dikarya</taxon>
        <taxon>Ascomycota</taxon>
        <taxon>Pezizomycotina</taxon>
        <taxon>Sordariomycetes</taxon>
        <taxon>Hypocreomycetidae</taxon>
        <taxon>Hypocreales</taxon>
        <taxon>Cordycipitaceae</taxon>
        <taxon>Cordyceps</taxon>
    </lineage>
</organism>
<dbReference type="EMBL" id="JH126401">
    <property type="protein sequence ID" value="EGX92794.1"/>
    <property type="molecule type" value="Genomic_DNA"/>
</dbReference>
<dbReference type="GO" id="GO:0008270">
    <property type="term" value="F:zinc ion binding"/>
    <property type="evidence" value="ECO:0007669"/>
    <property type="project" value="InterPro"/>
</dbReference>
<dbReference type="VEuPathDB" id="FungiDB:CCM_04167"/>
<name>G3JDW9_CORMM</name>
<feature type="region of interest" description="Disordered" evidence="6">
    <location>
        <begin position="366"/>
        <end position="408"/>
    </location>
</feature>
<feature type="transmembrane region" description="Helical" evidence="7">
    <location>
        <begin position="185"/>
        <end position="207"/>
    </location>
</feature>
<dbReference type="RefSeq" id="XP_006669378.1">
    <property type="nucleotide sequence ID" value="XM_006669315.1"/>
</dbReference>
<dbReference type="SMART" id="SM01417">
    <property type="entry name" value="Solute_trans_a"/>
    <property type="match status" value="1"/>
</dbReference>
<reference evidence="9 10" key="1">
    <citation type="journal article" date="2011" name="Genome Biol.">
        <title>Genome sequence of the insect pathogenic fungus Cordyceps militaris, a valued traditional Chinese medicine.</title>
        <authorList>
            <person name="Zheng P."/>
            <person name="Xia Y."/>
            <person name="Xiao G."/>
            <person name="Xiong C."/>
            <person name="Hu X."/>
            <person name="Zhang S."/>
            <person name="Zheng H."/>
            <person name="Huang Y."/>
            <person name="Zhou Y."/>
            <person name="Wang S."/>
            <person name="Zhao G.P."/>
            <person name="Liu X."/>
            <person name="St Leger R.J."/>
            <person name="Wang C."/>
        </authorList>
    </citation>
    <scope>NUCLEOTIDE SEQUENCE [LARGE SCALE GENOMIC DNA]</scope>
    <source>
        <strain evidence="9 10">CM01</strain>
    </source>
</reference>
<dbReference type="InterPro" id="IPR001138">
    <property type="entry name" value="Zn2Cys6_DnaBD"/>
</dbReference>
<evidence type="ECO:0000313" key="10">
    <source>
        <dbReference type="Proteomes" id="UP000001610"/>
    </source>
</evidence>
<dbReference type="GeneID" id="18166190"/>
<dbReference type="GO" id="GO:0000981">
    <property type="term" value="F:DNA-binding transcription factor activity, RNA polymerase II-specific"/>
    <property type="evidence" value="ECO:0007669"/>
    <property type="project" value="InterPro"/>
</dbReference>
<feature type="region of interest" description="Disordered" evidence="6">
    <location>
        <begin position="436"/>
        <end position="480"/>
    </location>
</feature>
<dbReference type="Pfam" id="PF11951">
    <property type="entry name" value="Fungal_trans_2"/>
    <property type="match status" value="1"/>
</dbReference>
<evidence type="ECO:0000313" key="9">
    <source>
        <dbReference type="EMBL" id="EGX92794.1"/>
    </source>
</evidence>
<dbReference type="InterPro" id="IPR005178">
    <property type="entry name" value="Ostalpha/TMEM184C"/>
</dbReference>
<feature type="domain" description="Zn(2)-C6 fungal-type" evidence="8">
    <location>
        <begin position="514"/>
        <end position="540"/>
    </location>
</feature>
<evidence type="ECO:0000256" key="5">
    <source>
        <dbReference type="ARBA" id="ARBA00023242"/>
    </source>
</evidence>
<dbReference type="GO" id="GO:0016020">
    <property type="term" value="C:membrane"/>
    <property type="evidence" value="ECO:0007669"/>
    <property type="project" value="UniProtKB-SubCell"/>
</dbReference>
<evidence type="ECO:0000256" key="6">
    <source>
        <dbReference type="SAM" id="MobiDB-lite"/>
    </source>
</evidence>
<keyword evidence="5" id="KW-0539">Nucleus</keyword>
<dbReference type="SUPFAM" id="SSF57701">
    <property type="entry name" value="Zn2/Cys6 DNA-binding domain"/>
    <property type="match status" value="1"/>
</dbReference>
<dbReference type="CDD" id="cd00067">
    <property type="entry name" value="GAL4"/>
    <property type="match status" value="1"/>
</dbReference>
<dbReference type="InterPro" id="IPR021858">
    <property type="entry name" value="Fun_TF"/>
</dbReference>
<gene>
    <name evidence="9" type="ORF">CCM_04167</name>
</gene>
<comment type="subcellular location">
    <subcellularLocation>
        <location evidence="1">Membrane</location>
        <topology evidence="1">Multi-pass membrane protein</topology>
    </subcellularLocation>
</comment>
<evidence type="ECO:0000256" key="4">
    <source>
        <dbReference type="ARBA" id="ARBA00023136"/>
    </source>
</evidence>
<keyword evidence="10" id="KW-1185">Reference proteome</keyword>
<dbReference type="Pfam" id="PF00172">
    <property type="entry name" value="Zn_clus"/>
    <property type="match status" value="1"/>
</dbReference>
<dbReference type="PANTHER" id="PTHR23423">
    <property type="entry name" value="ORGANIC SOLUTE TRANSPORTER-RELATED"/>
    <property type="match status" value="1"/>
</dbReference>
<feature type="transmembrane region" description="Helical" evidence="7">
    <location>
        <begin position="227"/>
        <end position="247"/>
    </location>
</feature>
<dbReference type="Pfam" id="PF03619">
    <property type="entry name" value="Solute_trans_a"/>
    <property type="match status" value="1"/>
</dbReference>
<dbReference type="AlphaFoldDB" id="G3JDW9"/>
<accession>G3JDW9</accession>
<dbReference type="HOGENOM" id="CLU_304030_0_0_1"/>
<evidence type="ECO:0000256" key="3">
    <source>
        <dbReference type="ARBA" id="ARBA00022989"/>
    </source>
</evidence>
<feature type="compositionally biased region" description="Low complexity" evidence="6">
    <location>
        <begin position="462"/>
        <end position="473"/>
    </location>
</feature>
<evidence type="ECO:0000256" key="2">
    <source>
        <dbReference type="ARBA" id="ARBA00022692"/>
    </source>
</evidence>
<evidence type="ECO:0000256" key="1">
    <source>
        <dbReference type="ARBA" id="ARBA00004141"/>
    </source>
</evidence>
<feature type="transmembrane region" description="Helical" evidence="7">
    <location>
        <begin position="20"/>
        <end position="43"/>
    </location>
</feature>
<keyword evidence="2 7" id="KW-0812">Transmembrane</keyword>
<evidence type="ECO:0000256" key="7">
    <source>
        <dbReference type="SAM" id="Phobius"/>
    </source>
</evidence>
<dbReference type="STRING" id="983644.G3JDW9"/>
<dbReference type="OrthoDB" id="5348404at2759"/>
<dbReference type="InParanoid" id="G3JDW9"/>
<dbReference type="Proteomes" id="UP000001610">
    <property type="component" value="Unassembled WGS sequence"/>
</dbReference>
<protein>
    <submittedName>
        <fullName evidence="9">DUF300 domain protein</fullName>
    </submittedName>
</protein>
<keyword evidence="4 7" id="KW-0472">Membrane</keyword>
<dbReference type="InterPro" id="IPR036864">
    <property type="entry name" value="Zn2-C6_fun-type_DNA-bd_sf"/>
</dbReference>
<dbReference type="KEGG" id="cmt:CCM_04167"/>